<sequence length="146" mass="14950">MAPIGNACLVFLVLVSVLLTSVTTTSRDLSIKQGQGLAARLESSGDSLMGALERASGAQIVNYCDSAAARFLSSYPASLSSVVSGGVVDFGLLLPSGGELSGDFTGEAHISQELEVELSSDFVGEAHISDQVDGETGSSSPEPLLR</sequence>
<comment type="caution">
    <text evidence="2">The sequence shown here is derived from an EMBL/GenBank/DDBJ whole genome shotgun (WGS) entry which is preliminary data.</text>
</comment>
<organism evidence="2 3">
    <name type="scientific">Rubroshorea leprosula</name>
    <dbReference type="NCBI Taxonomy" id="152421"/>
    <lineage>
        <taxon>Eukaryota</taxon>
        <taxon>Viridiplantae</taxon>
        <taxon>Streptophyta</taxon>
        <taxon>Embryophyta</taxon>
        <taxon>Tracheophyta</taxon>
        <taxon>Spermatophyta</taxon>
        <taxon>Magnoliopsida</taxon>
        <taxon>eudicotyledons</taxon>
        <taxon>Gunneridae</taxon>
        <taxon>Pentapetalae</taxon>
        <taxon>rosids</taxon>
        <taxon>malvids</taxon>
        <taxon>Malvales</taxon>
        <taxon>Dipterocarpaceae</taxon>
        <taxon>Rubroshorea</taxon>
    </lineage>
</organism>
<evidence type="ECO:0000256" key="1">
    <source>
        <dbReference type="SAM" id="SignalP"/>
    </source>
</evidence>
<gene>
    <name evidence="2" type="ORF">SLEP1_g8553</name>
</gene>
<accession>A0AAV5I851</accession>
<name>A0AAV5I851_9ROSI</name>
<proteinExistence type="predicted"/>
<feature type="chain" id="PRO_5043719464" evidence="1">
    <location>
        <begin position="25"/>
        <end position="146"/>
    </location>
</feature>
<feature type="signal peptide" evidence="1">
    <location>
        <begin position="1"/>
        <end position="24"/>
    </location>
</feature>
<dbReference type="EMBL" id="BPVZ01000008">
    <property type="protein sequence ID" value="GKU95157.1"/>
    <property type="molecule type" value="Genomic_DNA"/>
</dbReference>
<evidence type="ECO:0000313" key="3">
    <source>
        <dbReference type="Proteomes" id="UP001054252"/>
    </source>
</evidence>
<dbReference type="Proteomes" id="UP001054252">
    <property type="component" value="Unassembled WGS sequence"/>
</dbReference>
<dbReference type="AlphaFoldDB" id="A0AAV5I851"/>
<keyword evidence="3" id="KW-1185">Reference proteome</keyword>
<evidence type="ECO:0000313" key="2">
    <source>
        <dbReference type="EMBL" id="GKU95157.1"/>
    </source>
</evidence>
<protein>
    <submittedName>
        <fullName evidence="2">Uncharacterized protein</fullName>
    </submittedName>
</protein>
<reference evidence="2 3" key="1">
    <citation type="journal article" date="2021" name="Commun. Biol.">
        <title>The genome of Shorea leprosula (Dipterocarpaceae) highlights the ecological relevance of drought in aseasonal tropical rainforests.</title>
        <authorList>
            <person name="Ng K.K.S."/>
            <person name="Kobayashi M.J."/>
            <person name="Fawcett J.A."/>
            <person name="Hatakeyama M."/>
            <person name="Paape T."/>
            <person name="Ng C.H."/>
            <person name="Ang C.C."/>
            <person name="Tnah L.H."/>
            <person name="Lee C.T."/>
            <person name="Nishiyama T."/>
            <person name="Sese J."/>
            <person name="O'Brien M.J."/>
            <person name="Copetti D."/>
            <person name="Mohd Noor M.I."/>
            <person name="Ong R.C."/>
            <person name="Putra M."/>
            <person name="Sireger I.Z."/>
            <person name="Indrioko S."/>
            <person name="Kosugi Y."/>
            <person name="Izuno A."/>
            <person name="Isagi Y."/>
            <person name="Lee S.L."/>
            <person name="Shimizu K.K."/>
        </authorList>
    </citation>
    <scope>NUCLEOTIDE SEQUENCE [LARGE SCALE GENOMIC DNA]</scope>
    <source>
        <strain evidence="2">214</strain>
    </source>
</reference>
<keyword evidence="1" id="KW-0732">Signal</keyword>